<dbReference type="Gene3D" id="3.30.40.10">
    <property type="entry name" value="Zinc/RING finger domain, C3HC4 (zinc finger)"/>
    <property type="match status" value="2"/>
</dbReference>
<feature type="compositionally biased region" description="Basic and acidic residues" evidence="10">
    <location>
        <begin position="527"/>
        <end position="538"/>
    </location>
</feature>
<evidence type="ECO:0000256" key="3">
    <source>
        <dbReference type="ARBA" id="ARBA00022737"/>
    </source>
</evidence>
<evidence type="ECO:0000256" key="9">
    <source>
        <dbReference type="PROSITE-ProRule" id="PRU00175"/>
    </source>
</evidence>
<dbReference type="InterPro" id="IPR017907">
    <property type="entry name" value="Znf_RING_CS"/>
</dbReference>
<gene>
    <name evidence="15" type="primary">LOC105058864</name>
</gene>
<keyword evidence="6" id="KW-0862">Zinc</keyword>
<evidence type="ECO:0000256" key="4">
    <source>
        <dbReference type="ARBA" id="ARBA00022763"/>
    </source>
</evidence>
<dbReference type="AlphaFoldDB" id="A0A6I9SB15"/>
<evidence type="ECO:0000256" key="2">
    <source>
        <dbReference type="ARBA" id="ARBA00022723"/>
    </source>
</evidence>
<dbReference type="RefSeq" id="XP_010940227.1">
    <property type="nucleotide sequence ID" value="XM_010941925.3"/>
</dbReference>
<keyword evidence="4" id="KW-0227">DNA damage</keyword>
<dbReference type="Pfam" id="PF13771">
    <property type="entry name" value="zf-HC5HC2H"/>
    <property type="match status" value="1"/>
</dbReference>
<evidence type="ECO:0000256" key="1">
    <source>
        <dbReference type="ARBA" id="ARBA00004123"/>
    </source>
</evidence>
<keyword evidence="14" id="KW-1185">Reference proteome</keyword>
<protein>
    <submittedName>
        <fullName evidence="15">Protein BREAST CANCER SUSCEPTIBILITY 1 homolog isoform X1</fullName>
    </submittedName>
</protein>
<dbReference type="InterPro" id="IPR031099">
    <property type="entry name" value="BRCA1-associated"/>
</dbReference>
<dbReference type="InterPro" id="IPR013083">
    <property type="entry name" value="Znf_RING/FYVE/PHD"/>
</dbReference>
<dbReference type="GO" id="GO:0045944">
    <property type="term" value="P:positive regulation of transcription by RNA polymerase II"/>
    <property type="evidence" value="ECO:0007669"/>
    <property type="project" value="TreeGrafter"/>
</dbReference>
<dbReference type="SMART" id="SM00292">
    <property type="entry name" value="BRCT"/>
    <property type="match status" value="2"/>
</dbReference>
<dbReference type="KEGG" id="egu:105058864"/>
<dbReference type="PROSITE" id="PS50172">
    <property type="entry name" value="BRCT"/>
    <property type="match status" value="2"/>
</dbReference>
<comment type="subcellular location">
    <subcellularLocation>
        <location evidence="1">Nucleus</location>
    </subcellularLocation>
</comment>
<dbReference type="InParanoid" id="A0A6I9SB15"/>
<dbReference type="InterPro" id="IPR001841">
    <property type="entry name" value="Znf_RING"/>
</dbReference>
<feature type="domain" description="BRCT" evidence="12">
    <location>
        <begin position="804"/>
        <end position="885"/>
    </location>
</feature>
<dbReference type="InterPro" id="IPR034732">
    <property type="entry name" value="EPHD"/>
</dbReference>
<dbReference type="GO" id="GO:0004842">
    <property type="term" value="F:ubiquitin-protein transferase activity"/>
    <property type="evidence" value="ECO:0007669"/>
    <property type="project" value="TreeGrafter"/>
</dbReference>
<evidence type="ECO:0000256" key="8">
    <source>
        <dbReference type="ARBA" id="ARBA00023242"/>
    </source>
</evidence>
<dbReference type="GO" id="GO:0008270">
    <property type="term" value="F:zinc ion binding"/>
    <property type="evidence" value="ECO:0007669"/>
    <property type="project" value="UniProtKB-KW"/>
</dbReference>
<proteinExistence type="predicted"/>
<evidence type="ECO:0000259" key="13">
    <source>
        <dbReference type="PROSITE" id="PS51805"/>
    </source>
</evidence>
<dbReference type="SUPFAM" id="SSF57850">
    <property type="entry name" value="RING/U-box"/>
    <property type="match status" value="1"/>
</dbReference>
<sequence length="1027" mass="114983">MADLCNMEKMGRELKCPICWNLLNCAVSLACNHVFCNLCILKSMKSTSDCPVCKVPFCRREVRPAPHMDNLVSIYKSMEAAAGTNKFSTQLAPSAKYSALESTATDGLIQGNANKISGSAGTAVAHQGKSKRKRLSKKIQKENEKSGAKNSDCGPSKMPSFFGKKRIHVTPYPVSETPVRPEKNSKLGDSSIELKDNKEKNKNEKPAMEDQEDHLCSPFFWLREEEEENETAERLSSQHTADTPPPHNIPCFSDLKDSDYESPVKMTPTSKPNAGVAFDSEMFEWTQRACSPELCSTPIKEPTASRHRLDEIQEKECWNDLEIGIASRYGVPPENVEIGIPETRKRTLKNRRNNSKRQKKHVMSSVVSRPRCEVYNNAKNKIPTDSVEIAQDSIQENEETDKRSPTFGGKIPKQCNNPALHYQTKHLKFPTDHVYNSATIEASDSEQHLTIYTISKYKNEGKRVTGVVDKASKRNKESTIESKRKRIKNSRDGSVEGLKKAIDDSVAKILEEIPSNSISEAKGQKQNCKEKSLEHDEGSGNGHPRRGKNQEKQLSNAQRRMKNQTADLVVAKDPVQIPPMKTALGEKIKAAINLHEESESLVVKKSRKMRCHSLGDSILRKCESNHIQIQCFFCQSTNDTEDSGKMMHYFNGKPVAADFNGGVDVIHSHKNCTEWAPDVYFEDDIAINLAAEVTRSRRIKCSCCGIKGAALGCFEKSCRKSFHFTCAKLIPECRWDSENFVMLCPLHSSSKLPIETSETQKQTRKRYNLKGVSQSPSVSKPGNDTSPMWTWPSGSPCKWVICCSSLSDAEKDIVSEFTKMTGVPISKTWIPTVTHVIASTDKNGACKRTLKFLMAILDGKWILSMDWIKECMEAREPVDEEKYEITVDVHGISRGPQLGRLRAINKQPKLFHGISFYFSGDYTPSYKGYLQDLATKAGGTILQRKPISRDQEKLLDSSLTSTIFIIYSLENPEKNRCNDHALVFNRRRAEAQTLADASGGKVATNTWIIDSIAACKLQPLNLMSNNI</sequence>
<accession>A0A6I9SB15</accession>
<reference evidence="15" key="1">
    <citation type="submission" date="2025-08" db="UniProtKB">
        <authorList>
            <consortium name="RefSeq"/>
        </authorList>
    </citation>
    <scope>IDENTIFICATION</scope>
</reference>
<dbReference type="InterPro" id="IPR036420">
    <property type="entry name" value="BRCT_dom_sf"/>
</dbReference>
<dbReference type="GO" id="GO:0005634">
    <property type="term" value="C:nucleus"/>
    <property type="evidence" value="ECO:0007669"/>
    <property type="project" value="UniProtKB-SubCell"/>
</dbReference>
<dbReference type="SMART" id="SM00184">
    <property type="entry name" value="RING"/>
    <property type="match status" value="1"/>
</dbReference>
<evidence type="ECO:0000313" key="14">
    <source>
        <dbReference type="Proteomes" id="UP000504607"/>
    </source>
</evidence>
<keyword evidence="8" id="KW-0539">Nucleus</keyword>
<dbReference type="FunFam" id="3.30.40.10:FF:000310">
    <property type="entry name" value="Breast cancer associated RING 1"/>
    <property type="match status" value="1"/>
</dbReference>
<feature type="region of interest" description="Disordered" evidence="10">
    <location>
        <begin position="473"/>
        <end position="494"/>
    </location>
</feature>
<evidence type="ECO:0000313" key="15">
    <source>
        <dbReference type="RefSeq" id="XP_010940227.1"/>
    </source>
</evidence>
<dbReference type="PANTHER" id="PTHR13763">
    <property type="entry name" value="BREAST CANCER TYPE 1 SUSCEPTIBILITY PROTEIN BRCA1"/>
    <property type="match status" value="1"/>
</dbReference>
<name>A0A6I9SB15_ELAGV</name>
<feature type="domain" description="RING-type" evidence="11">
    <location>
        <begin position="16"/>
        <end position="54"/>
    </location>
</feature>
<dbReference type="PROSITE" id="PS50089">
    <property type="entry name" value="ZF_RING_2"/>
    <property type="match status" value="1"/>
</dbReference>
<feature type="compositionally biased region" description="Basic and acidic residues" evidence="10">
    <location>
        <begin position="179"/>
        <end position="208"/>
    </location>
</feature>
<dbReference type="OrthoDB" id="2384350at2759"/>
<feature type="domain" description="PHD-type" evidence="13">
    <location>
        <begin position="628"/>
        <end position="748"/>
    </location>
</feature>
<dbReference type="Pfam" id="PF13923">
    <property type="entry name" value="zf-C3HC4_2"/>
    <property type="match status" value="1"/>
</dbReference>
<dbReference type="PROSITE" id="PS51805">
    <property type="entry name" value="EPHD"/>
    <property type="match status" value="1"/>
</dbReference>
<evidence type="ECO:0000256" key="10">
    <source>
        <dbReference type="SAM" id="MobiDB-lite"/>
    </source>
</evidence>
<keyword evidence="2" id="KW-0479">Metal-binding</keyword>
<feature type="compositionally biased region" description="Basic residues" evidence="10">
    <location>
        <begin position="128"/>
        <end position="138"/>
    </location>
</feature>
<dbReference type="InterPro" id="IPR001357">
    <property type="entry name" value="BRCT_dom"/>
</dbReference>
<feature type="compositionally biased region" description="Polar residues" evidence="10">
    <location>
        <begin position="552"/>
        <end position="563"/>
    </location>
</feature>
<evidence type="ECO:0000256" key="6">
    <source>
        <dbReference type="ARBA" id="ARBA00022833"/>
    </source>
</evidence>
<feature type="region of interest" description="Disordered" evidence="10">
    <location>
        <begin position="119"/>
        <end position="214"/>
    </location>
</feature>
<dbReference type="Proteomes" id="UP000504607">
    <property type="component" value="Chromosome 1"/>
</dbReference>
<dbReference type="FunCoup" id="A0A6I9SB15">
    <property type="interactions" value="50"/>
</dbReference>
<evidence type="ECO:0000256" key="7">
    <source>
        <dbReference type="ARBA" id="ARBA00023204"/>
    </source>
</evidence>
<dbReference type="PROSITE" id="PS00518">
    <property type="entry name" value="ZF_RING_1"/>
    <property type="match status" value="1"/>
</dbReference>
<evidence type="ECO:0000256" key="5">
    <source>
        <dbReference type="ARBA" id="ARBA00022771"/>
    </source>
</evidence>
<dbReference type="GeneID" id="105058864"/>
<dbReference type="Gene3D" id="3.40.50.10190">
    <property type="entry name" value="BRCT domain"/>
    <property type="match status" value="2"/>
</dbReference>
<evidence type="ECO:0000259" key="11">
    <source>
        <dbReference type="PROSITE" id="PS50089"/>
    </source>
</evidence>
<dbReference type="GO" id="GO:0000724">
    <property type="term" value="P:double-strand break repair via homologous recombination"/>
    <property type="evidence" value="ECO:0007669"/>
    <property type="project" value="UniProtKB-ARBA"/>
</dbReference>
<dbReference type="SUPFAM" id="SSF52113">
    <property type="entry name" value="BRCT domain"/>
    <property type="match status" value="2"/>
</dbReference>
<evidence type="ECO:0000259" key="12">
    <source>
        <dbReference type="PROSITE" id="PS50172"/>
    </source>
</evidence>
<feature type="domain" description="BRCT" evidence="12">
    <location>
        <begin position="906"/>
        <end position="1025"/>
    </location>
</feature>
<feature type="region of interest" description="Disordered" evidence="10">
    <location>
        <begin position="227"/>
        <end position="248"/>
    </location>
</feature>
<dbReference type="FunFam" id="3.30.40.10:FF:000352">
    <property type="entry name" value="Breast cancer associated RING 1"/>
    <property type="match status" value="1"/>
</dbReference>
<keyword evidence="5 9" id="KW-0863">Zinc-finger</keyword>
<dbReference type="PANTHER" id="PTHR13763:SF0">
    <property type="entry name" value="BREAST CANCER TYPE 1 SUSCEPTIBILITY PROTEIN"/>
    <property type="match status" value="1"/>
</dbReference>
<dbReference type="CDD" id="cd17734">
    <property type="entry name" value="BRCT_Bard1_rpt1"/>
    <property type="match status" value="1"/>
</dbReference>
<keyword evidence="7" id="KW-0234">DNA repair</keyword>
<organism evidence="14 15">
    <name type="scientific">Elaeis guineensis var. tenera</name>
    <name type="common">Oil palm</name>
    <dbReference type="NCBI Taxonomy" id="51953"/>
    <lineage>
        <taxon>Eukaryota</taxon>
        <taxon>Viridiplantae</taxon>
        <taxon>Streptophyta</taxon>
        <taxon>Embryophyta</taxon>
        <taxon>Tracheophyta</taxon>
        <taxon>Spermatophyta</taxon>
        <taxon>Magnoliopsida</taxon>
        <taxon>Liliopsida</taxon>
        <taxon>Arecaceae</taxon>
        <taxon>Arecoideae</taxon>
        <taxon>Cocoseae</taxon>
        <taxon>Elaeidinae</taxon>
        <taxon>Elaeis</taxon>
    </lineage>
</organism>
<feature type="compositionally biased region" description="Basic and acidic residues" evidence="10">
    <location>
        <begin position="473"/>
        <end position="482"/>
    </location>
</feature>
<dbReference type="FunFam" id="3.40.50.10190:FF:000006">
    <property type="entry name" value="Breast cancer type 1 susceptibility protein homolog"/>
    <property type="match status" value="1"/>
</dbReference>
<feature type="region of interest" description="Disordered" evidence="10">
    <location>
        <begin position="517"/>
        <end position="563"/>
    </location>
</feature>
<dbReference type="Pfam" id="PF00533">
    <property type="entry name" value="BRCT"/>
    <property type="match status" value="1"/>
</dbReference>
<keyword evidence="3" id="KW-0677">Repeat</keyword>